<feature type="compositionally biased region" description="Polar residues" evidence="1">
    <location>
        <begin position="22"/>
        <end position="33"/>
    </location>
</feature>
<feature type="non-terminal residue" evidence="2">
    <location>
        <position position="258"/>
    </location>
</feature>
<name>A0A4U1EE42_MONMO</name>
<sequence>MGTEGMLLQMDARSLLLARSWSYSRNTDNNGTKQRWGKEGHATEAGEKAAAARAHTEGRRRRRRGEAQRGAGPEKTRPEGREERGRAVVWHSRPNRRRRRARPTHAPASAHPDVSRKGGPERAASGGGVFNDCFDPKDDEDADGATAPEQASFEGAPALEDLHSKLSQTRRMPKRGNEDQVQSSAEKSLEPSQGCRDVERYSESQDYWDYTETNSAGQVDCPDVCSSVLIGTSEEPLGVNLAGWLQRVAWIQAKSGEA</sequence>
<dbReference type="Proteomes" id="UP000308365">
    <property type="component" value="Unassembled WGS sequence"/>
</dbReference>
<accession>A0A4U1EE42</accession>
<gene>
    <name evidence="2" type="ORF">EI555_011232</name>
</gene>
<evidence type="ECO:0000313" key="3">
    <source>
        <dbReference type="Proteomes" id="UP000308365"/>
    </source>
</evidence>
<proteinExistence type="predicted"/>
<evidence type="ECO:0000313" key="2">
    <source>
        <dbReference type="EMBL" id="TKC34352.1"/>
    </source>
</evidence>
<dbReference type="EMBL" id="RWIC01001925">
    <property type="protein sequence ID" value="TKC34352.1"/>
    <property type="molecule type" value="Genomic_DNA"/>
</dbReference>
<organism evidence="2 3">
    <name type="scientific">Monodon monoceros</name>
    <name type="common">Narwhal</name>
    <name type="synonym">Ceratodon monodon</name>
    <dbReference type="NCBI Taxonomy" id="40151"/>
    <lineage>
        <taxon>Eukaryota</taxon>
        <taxon>Metazoa</taxon>
        <taxon>Chordata</taxon>
        <taxon>Craniata</taxon>
        <taxon>Vertebrata</taxon>
        <taxon>Euteleostomi</taxon>
        <taxon>Mammalia</taxon>
        <taxon>Eutheria</taxon>
        <taxon>Laurasiatheria</taxon>
        <taxon>Artiodactyla</taxon>
        <taxon>Whippomorpha</taxon>
        <taxon>Cetacea</taxon>
        <taxon>Odontoceti</taxon>
        <taxon>Monodontidae</taxon>
        <taxon>Monodon</taxon>
    </lineage>
</organism>
<reference evidence="3" key="1">
    <citation type="journal article" date="2019" name="IScience">
        <title>Narwhal Genome Reveals Long-Term Low Genetic Diversity despite Current Large Abundance Size.</title>
        <authorList>
            <person name="Westbury M.V."/>
            <person name="Petersen B."/>
            <person name="Garde E."/>
            <person name="Heide-Jorgensen M.P."/>
            <person name="Lorenzen E.D."/>
        </authorList>
    </citation>
    <scope>NUCLEOTIDE SEQUENCE [LARGE SCALE GENOMIC DNA]</scope>
</reference>
<protein>
    <submittedName>
        <fullName evidence="2">Uncharacterized protein</fullName>
    </submittedName>
</protein>
<dbReference type="AlphaFoldDB" id="A0A4U1EE42"/>
<feature type="region of interest" description="Disordered" evidence="1">
    <location>
        <begin position="22"/>
        <end position="201"/>
    </location>
</feature>
<feature type="compositionally biased region" description="Basic and acidic residues" evidence="1">
    <location>
        <begin position="72"/>
        <end position="86"/>
    </location>
</feature>
<comment type="caution">
    <text evidence="2">The sequence shown here is derived from an EMBL/GenBank/DDBJ whole genome shotgun (WGS) entry which is preliminary data.</text>
</comment>
<feature type="compositionally biased region" description="Basic and acidic residues" evidence="1">
    <location>
        <begin position="36"/>
        <end position="47"/>
    </location>
</feature>
<feature type="compositionally biased region" description="Basic residues" evidence="1">
    <location>
        <begin position="93"/>
        <end position="103"/>
    </location>
</feature>
<evidence type="ECO:0000256" key="1">
    <source>
        <dbReference type="SAM" id="MobiDB-lite"/>
    </source>
</evidence>